<protein>
    <submittedName>
        <fullName evidence="3">DUF3320 domain-containing protein</fullName>
    </submittedName>
</protein>
<feature type="region of interest" description="Disordered" evidence="1">
    <location>
        <begin position="1"/>
        <end position="30"/>
    </location>
</feature>
<evidence type="ECO:0000256" key="1">
    <source>
        <dbReference type="SAM" id="MobiDB-lite"/>
    </source>
</evidence>
<dbReference type="Proteomes" id="UP000469424">
    <property type="component" value="Unassembled WGS sequence"/>
</dbReference>
<evidence type="ECO:0000313" key="4">
    <source>
        <dbReference type="Proteomes" id="UP000469424"/>
    </source>
</evidence>
<feature type="compositionally biased region" description="Low complexity" evidence="1">
    <location>
        <begin position="659"/>
        <end position="671"/>
    </location>
</feature>
<sequence length="902" mass="99561">MPDSLGGVPDTTFERNIQKNNNQHKQHNTKEVHMAKECSICGKKLGFLSGKVAVSDGIVCDSCWFAAGLDLSINSMMTSNTRTVNQLRDMIEIEVLKRAAELTGRTDLAAAVPQAEVPAEKTPAVKTTPARKVETTDAKPVDIILEVGKDRKVNFQCAGQPVINLEDLIQGNEMIIGDGFIYNRSKETLPDVRIACEFQPAIVDPGLLYYEEGTFTAGVEGKFEIDDPPVNLEEYAKIKRTRNGKIRFTLFMGEQEVGTAECSMRVKPAPEEEMQKYMKSVMYETEKNASGPVNVFLYARADGTFDEDLMRRPDLLYAMYANGQEQLIGDVYVANETGKKLKNIQFRADFTSDILEPVDVFLGDVPAGENIVFEVDDPAINLRKLEQITEIETCTATYTLTVNGKKVSEACGRVTICPYDQWNGALVLLPAYMTPNHPDIIGLLQQAARWMQKEGMNPSLEGYQGDAKRVEEMTMGVYNAIKEAGIIYSNPPASFFGPQRVRLGETVMQQKFATCMDITVLFASCLESFGLHPVLITAPAHIFAGVWLTSKGRCSEPVLSDTAQLRKLIKEKELVALECTAMTLGKNLSYKEAKKEAEEILKALDENKIPDNDCIDVQLVRNIGIRPIPMRRNPAGVIAEPSVEAPAIASGEAPAETVEGAGKAPAETAAKAPRKSPAKEKPAATKEVPAAPEIAEVAEAIEAATVTTAAAAASAEPLRYIREEYRVFEKDLSQITIDNFYDRQTKKLIKEAISEIVQVEGPISQPALIRTLINSTGLGRAGKNISEHLDKLVATADVKITRQSGVRFLWNHGSNPADYHTFRFQEQRNTEDICKYELKNAVCCLLQENGPMTKEEITKAMVSLLGYSRSSHRIEECAADAIKAARELKAIEQNERKQFVVR</sequence>
<dbReference type="InterPro" id="IPR021754">
    <property type="entry name" value="DUF3320"/>
</dbReference>
<evidence type="ECO:0000259" key="2">
    <source>
        <dbReference type="Pfam" id="PF11784"/>
    </source>
</evidence>
<name>A0A6N7XJ29_9FIRM</name>
<accession>A0A6N7XJ29</accession>
<gene>
    <name evidence="3" type="ORF">FYJ65_07915</name>
</gene>
<dbReference type="EMBL" id="VUNA01000016">
    <property type="protein sequence ID" value="MST71228.1"/>
    <property type="molecule type" value="Genomic_DNA"/>
</dbReference>
<dbReference type="Pfam" id="PF11784">
    <property type="entry name" value="DUF3320"/>
    <property type="match status" value="1"/>
</dbReference>
<feature type="region of interest" description="Disordered" evidence="1">
    <location>
        <begin position="648"/>
        <end position="688"/>
    </location>
</feature>
<dbReference type="AlphaFoldDB" id="A0A6N7XJ29"/>
<evidence type="ECO:0000313" key="3">
    <source>
        <dbReference type="EMBL" id="MST71228.1"/>
    </source>
</evidence>
<reference evidence="3 4" key="1">
    <citation type="submission" date="2019-08" db="EMBL/GenBank/DDBJ databases">
        <title>In-depth cultivation of the pig gut microbiome towards novel bacterial diversity and tailored functional studies.</title>
        <authorList>
            <person name="Wylensek D."/>
            <person name="Hitch T.C.A."/>
            <person name="Clavel T."/>
        </authorList>
    </citation>
    <scope>NUCLEOTIDE SEQUENCE [LARGE SCALE GENOMIC DNA]</scope>
    <source>
        <strain evidence="3 4">WCA-MUC-591-APC-4B</strain>
    </source>
</reference>
<feature type="domain" description="DUF3320" evidence="2">
    <location>
        <begin position="738"/>
        <end position="786"/>
    </location>
</feature>
<proteinExistence type="predicted"/>
<comment type="caution">
    <text evidence="3">The sequence shown here is derived from an EMBL/GenBank/DDBJ whole genome shotgun (WGS) entry which is preliminary data.</text>
</comment>
<keyword evidence="4" id="KW-1185">Reference proteome</keyword>
<organism evidence="3 4">
    <name type="scientific">Mogibacterium kristiansenii</name>
    <dbReference type="NCBI Taxonomy" id="2606708"/>
    <lineage>
        <taxon>Bacteria</taxon>
        <taxon>Bacillati</taxon>
        <taxon>Bacillota</taxon>
        <taxon>Clostridia</taxon>
        <taxon>Peptostreptococcales</taxon>
        <taxon>Anaerovoracaceae</taxon>
        <taxon>Mogibacterium</taxon>
    </lineage>
</organism>